<evidence type="ECO:0000256" key="6">
    <source>
        <dbReference type="SAM" id="Phobius"/>
    </source>
</evidence>
<evidence type="ECO:0000313" key="9">
    <source>
        <dbReference type="Proteomes" id="UP001161409"/>
    </source>
</evidence>
<keyword evidence="9" id="KW-1185">Reference proteome</keyword>
<accession>A0ABQ5U5X2</accession>
<reference evidence="8" key="1">
    <citation type="journal article" date="2014" name="Int. J. Syst. Evol. Microbiol.">
        <title>Complete genome of a new Firmicutes species belonging to the dominant human colonic microbiota ('Ruminococcus bicirculans') reveals two chromosomes and a selective capacity to utilize plant glucans.</title>
        <authorList>
            <consortium name="NISC Comparative Sequencing Program"/>
            <person name="Wegmann U."/>
            <person name="Louis P."/>
            <person name="Goesmann A."/>
            <person name="Henrissat B."/>
            <person name="Duncan S.H."/>
            <person name="Flint H.J."/>
        </authorList>
    </citation>
    <scope>NUCLEOTIDE SEQUENCE</scope>
    <source>
        <strain evidence="8">NBRC 103408</strain>
    </source>
</reference>
<sequence>MSGATMTVMGAVVLMGTGVFLVIWTFRAALAARRARKIDHCLAPEPVSGKIPPDIVRETVPARAQAWLAAWISEGGIWPWGVSSRSEDRADDGHGAIPLVPGNGVKGVFALLGMGGAAIGLMLLSDLPLVSAKGISALFVGGVAGWMIPEQIGKGIRLYRRRRLDRLAPDMIDLLMLGVEAGMTFDAALLETEGHIRDFAPELAGQMQRLSADLLVLPRRRDAFDKLYARTGAETLRYLAVAIAQGEHYGTPLAASLRVVAEESRRHRLIERERQAARLPVLLSLPLILFIVIPIVVISAGPGFVSVMRLFDGGGH</sequence>
<name>A0ABQ5U5X2_9PROT</name>
<keyword evidence="4 6" id="KW-1133">Transmembrane helix</keyword>
<reference evidence="8" key="2">
    <citation type="submission" date="2023-01" db="EMBL/GenBank/DDBJ databases">
        <title>Draft genome sequence of Sneathiella chinensis strain NBRC 103408.</title>
        <authorList>
            <person name="Sun Q."/>
            <person name="Mori K."/>
        </authorList>
    </citation>
    <scope>NUCLEOTIDE SEQUENCE</scope>
    <source>
        <strain evidence="8">NBRC 103408</strain>
    </source>
</reference>
<evidence type="ECO:0000259" key="7">
    <source>
        <dbReference type="Pfam" id="PF00482"/>
    </source>
</evidence>
<dbReference type="Proteomes" id="UP001161409">
    <property type="component" value="Unassembled WGS sequence"/>
</dbReference>
<evidence type="ECO:0000256" key="3">
    <source>
        <dbReference type="ARBA" id="ARBA00022692"/>
    </source>
</evidence>
<dbReference type="RefSeq" id="WP_169560814.1">
    <property type="nucleotide sequence ID" value="NZ_BSNF01000006.1"/>
</dbReference>
<evidence type="ECO:0000256" key="4">
    <source>
        <dbReference type="ARBA" id="ARBA00022989"/>
    </source>
</evidence>
<evidence type="ECO:0000256" key="2">
    <source>
        <dbReference type="ARBA" id="ARBA00022475"/>
    </source>
</evidence>
<feature type="transmembrane region" description="Helical" evidence="6">
    <location>
        <begin position="130"/>
        <end position="148"/>
    </location>
</feature>
<evidence type="ECO:0000256" key="1">
    <source>
        <dbReference type="ARBA" id="ARBA00004651"/>
    </source>
</evidence>
<dbReference type="InterPro" id="IPR018076">
    <property type="entry name" value="T2SS_GspF_dom"/>
</dbReference>
<keyword evidence="3 6" id="KW-0812">Transmembrane</keyword>
<evidence type="ECO:0000313" key="8">
    <source>
        <dbReference type="EMBL" id="GLQ06669.1"/>
    </source>
</evidence>
<feature type="transmembrane region" description="Helical" evidence="6">
    <location>
        <begin position="107"/>
        <end position="124"/>
    </location>
</feature>
<gene>
    <name evidence="8" type="ORF">GCM10007924_18900</name>
</gene>
<dbReference type="PANTHER" id="PTHR35007:SF2">
    <property type="entry name" value="PILUS ASSEMBLE PROTEIN"/>
    <property type="match status" value="1"/>
</dbReference>
<comment type="subcellular location">
    <subcellularLocation>
        <location evidence="1">Cell membrane</location>
        <topology evidence="1">Multi-pass membrane protein</topology>
    </subcellularLocation>
</comment>
<feature type="transmembrane region" description="Helical" evidence="6">
    <location>
        <begin position="276"/>
        <end position="300"/>
    </location>
</feature>
<comment type="caution">
    <text evidence="8">The sequence shown here is derived from an EMBL/GenBank/DDBJ whole genome shotgun (WGS) entry which is preliminary data.</text>
</comment>
<protein>
    <recommendedName>
        <fullName evidence="7">Type II secretion system protein GspF domain-containing protein</fullName>
    </recommendedName>
</protein>
<evidence type="ECO:0000256" key="5">
    <source>
        <dbReference type="ARBA" id="ARBA00023136"/>
    </source>
</evidence>
<proteinExistence type="predicted"/>
<keyword evidence="5 6" id="KW-0472">Membrane</keyword>
<dbReference type="PANTHER" id="PTHR35007">
    <property type="entry name" value="INTEGRAL MEMBRANE PROTEIN-RELATED"/>
    <property type="match status" value="1"/>
</dbReference>
<keyword evidence="2" id="KW-1003">Cell membrane</keyword>
<organism evidence="8 9">
    <name type="scientific">Sneathiella chinensis</name>
    <dbReference type="NCBI Taxonomy" id="349750"/>
    <lineage>
        <taxon>Bacteria</taxon>
        <taxon>Pseudomonadati</taxon>
        <taxon>Pseudomonadota</taxon>
        <taxon>Alphaproteobacteria</taxon>
        <taxon>Sneathiellales</taxon>
        <taxon>Sneathiellaceae</taxon>
        <taxon>Sneathiella</taxon>
    </lineage>
</organism>
<dbReference type="EMBL" id="BSNF01000006">
    <property type="protein sequence ID" value="GLQ06669.1"/>
    <property type="molecule type" value="Genomic_DNA"/>
</dbReference>
<dbReference type="Pfam" id="PF00482">
    <property type="entry name" value="T2SSF"/>
    <property type="match status" value="1"/>
</dbReference>
<feature type="transmembrane region" description="Helical" evidence="6">
    <location>
        <begin position="6"/>
        <end position="26"/>
    </location>
</feature>
<feature type="domain" description="Type II secretion system protein GspF" evidence="7">
    <location>
        <begin position="172"/>
        <end position="298"/>
    </location>
</feature>